<accession>A0A0L0GFD1</accession>
<dbReference type="EMBL" id="KQ241600">
    <property type="protein sequence ID" value="KNC87727.1"/>
    <property type="molecule type" value="Genomic_DNA"/>
</dbReference>
<gene>
    <name evidence="1" type="ORF">SARC_00161</name>
</gene>
<name>A0A0L0GFD1_9EUKA</name>
<dbReference type="Proteomes" id="UP000054560">
    <property type="component" value="Unassembled WGS sequence"/>
</dbReference>
<dbReference type="AlphaFoldDB" id="A0A0L0GFD1"/>
<evidence type="ECO:0000313" key="1">
    <source>
        <dbReference type="EMBL" id="KNC87727.1"/>
    </source>
</evidence>
<sequence>MAICQSVDIRSRDMLPTCNATTRSEAYWAAHCDTCLNVATCDLRSLVWLKDNCRDVDYVNTRTGGSNGELLYSCLDNITSVFLGDSTLRQIAKRMVAPHVGAYEMWAMNGHNFAKLHSRIQDKGRGVRLYWNYLLHRSQPAKELIRHTLLNKISRKHLQDRPVVLVVGGLYTYIEGVEALVSACRKLEDDVRDSSALSKKSSVTVASLKSDCPWSELIGGKGMQVIIKSPGMSRFGWYDCCSDAGYTDVNECPVHIQNDCARILAIDVEQERQTALQNEYDWFDTLNATASMRSLVRENDQNNCSCHYGVRRYAHDKRWNENIWPYTKSRMLDNLSNVLATQICGVR</sequence>
<keyword evidence="2" id="KW-1185">Reference proteome</keyword>
<reference evidence="1 2" key="1">
    <citation type="submission" date="2011-02" db="EMBL/GenBank/DDBJ databases">
        <title>The Genome Sequence of Sphaeroforma arctica JP610.</title>
        <authorList>
            <consortium name="The Broad Institute Genome Sequencing Platform"/>
            <person name="Russ C."/>
            <person name="Cuomo C."/>
            <person name="Young S.K."/>
            <person name="Zeng Q."/>
            <person name="Gargeya S."/>
            <person name="Alvarado L."/>
            <person name="Berlin A."/>
            <person name="Chapman S.B."/>
            <person name="Chen Z."/>
            <person name="Freedman E."/>
            <person name="Gellesch M."/>
            <person name="Goldberg J."/>
            <person name="Griggs A."/>
            <person name="Gujja S."/>
            <person name="Heilman E."/>
            <person name="Heiman D."/>
            <person name="Howarth C."/>
            <person name="Mehta T."/>
            <person name="Neiman D."/>
            <person name="Pearson M."/>
            <person name="Roberts A."/>
            <person name="Saif S."/>
            <person name="Shea T."/>
            <person name="Shenoy N."/>
            <person name="Sisk P."/>
            <person name="Stolte C."/>
            <person name="Sykes S."/>
            <person name="White J."/>
            <person name="Yandava C."/>
            <person name="Burger G."/>
            <person name="Gray M.W."/>
            <person name="Holland P.W.H."/>
            <person name="King N."/>
            <person name="Lang F.B.F."/>
            <person name="Roger A.J."/>
            <person name="Ruiz-Trillo I."/>
            <person name="Haas B."/>
            <person name="Nusbaum C."/>
            <person name="Birren B."/>
        </authorList>
    </citation>
    <scope>NUCLEOTIDE SEQUENCE [LARGE SCALE GENOMIC DNA]</scope>
    <source>
        <strain evidence="1 2">JP610</strain>
    </source>
</reference>
<organism evidence="1 2">
    <name type="scientific">Sphaeroforma arctica JP610</name>
    <dbReference type="NCBI Taxonomy" id="667725"/>
    <lineage>
        <taxon>Eukaryota</taxon>
        <taxon>Ichthyosporea</taxon>
        <taxon>Ichthyophonida</taxon>
        <taxon>Sphaeroforma</taxon>
    </lineage>
</organism>
<dbReference type="GeneID" id="25900665"/>
<protein>
    <submittedName>
        <fullName evidence="1">Uncharacterized protein</fullName>
    </submittedName>
</protein>
<proteinExistence type="predicted"/>
<dbReference type="RefSeq" id="XP_014161629.1">
    <property type="nucleotide sequence ID" value="XM_014306154.1"/>
</dbReference>
<evidence type="ECO:0000313" key="2">
    <source>
        <dbReference type="Proteomes" id="UP000054560"/>
    </source>
</evidence>